<dbReference type="UniPathway" id="UPA00109">
    <property type="reaction ID" value="UER00186"/>
</dbReference>
<dbReference type="EC" id="5.4.2.11" evidence="9"/>
<dbReference type="GO" id="GO:0006096">
    <property type="term" value="P:glycolytic process"/>
    <property type="evidence" value="ECO:0007669"/>
    <property type="project" value="UniProtKB-UniPathway"/>
</dbReference>
<dbReference type="PANTHER" id="PTHR11931">
    <property type="entry name" value="PHOSPHOGLYCERATE MUTASE"/>
    <property type="match status" value="1"/>
</dbReference>
<name>A0A1Y2FA10_9BASI</name>
<keyword evidence="4 9" id="KW-0324">Glycolysis</keyword>
<dbReference type="SMART" id="SM00855">
    <property type="entry name" value="PGAM"/>
    <property type="match status" value="1"/>
</dbReference>
<evidence type="ECO:0000256" key="4">
    <source>
        <dbReference type="ARBA" id="ARBA00023152"/>
    </source>
</evidence>
<evidence type="ECO:0000256" key="6">
    <source>
        <dbReference type="PIRSR" id="PIRSR613078-1"/>
    </source>
</evidence>
<comment type="pathway">
    <text evidence="2 9">Carbohydrate degradation; glycolysis; pyruvate from D-glyceraldehyde 3-phosphate: step 3/5.</text>
</comment>
<dbReference type="STRING" id="106004.A0A1Y2FA10"/>
<dbReference type="Gene3D" id="3.40.50.1240">
    <property type="entry name" value="Phosphoglycerate mutase-like"/>
    <property type="match status" value="1"/>
</dbReference>
<dbReference type="InParanoid" id="A0A1Y2FA10"/>
<feature type="binding site" evidence="7">
    <location>
        <begin position="25"/>
        <end position="26"/>
    </location>
    <ligand>
        <name>substrate</name>
    </ligand>
</feature>
<keyword evidence="11" id="KW-1185">Reference proteome</keyword>
<protein>
    <recommendedName>
        <fullName evidence="9">Phosphoglycerate mutase</fullName>
        <ecNumber evidence="9">5.4.2.11</ecNumber>
    </recommendedName>
</protein>
<feature type="binding site" evidence="7">
    <location>
        <position position="70"/>
    </location>
    <ligand>
        <name>substrate</name>
    </ligand>
</feature>
<feature type="active site" description="Proton donor/acceptor" evidence="6">
    <location>
        <position position="98"/>
    </location>
</feature>
<dbReference type="OrthoDB" id="354304at2759"/>
<evidence type="ECO:0000256" key="8">
    <source>
        <dbReference type="PIRSR" id="PIRSR613078-3"/>
    </source>
</evidence>
<feature type="site" description="Transition state stabilizer" evidence="8">
    <location>
        <position position="168"/>
    </location>
</feature>
<dbReference type="NCBIfam" id="TIGR01258">
    <property type="entry name" value="pgm_1"/>
    <property type="match status" value="1"/>
</dbReference>
<dbReference type="InterPro" id="IPR029033">
    <property type="entry name" value="His_PPase_superfam"/>
</dbReference>
<evidence type="ECO:0000313" key="11">
    <source>
        <dbReference type="Proteomes" id="UP000193467"/>
    </source>
</evidence>
<comment type="caution">
    <text evidence="10">The sequence shown here is derived from an EMBL/GenBank/DDBJ whole genome shotgun (WGS) entry which is preliminary data.</text>
</comment>
<comment type="similarity">
    <text evidence="3 9">Belongs to the phosphoglycerate mutase family. BPG-dependent PGAM subfamily.</text>
</comment>
<dbReference type="AlphaFoldDB" id="A0A1Y2FA10"/>
<dbReference type="GO" id="GO:0004619">
    <property type="term" value="F:phosphoglycerate mutase activity"/>
    <property type="evidence" value="ECO:0007669"/>
    <property type="project" value="UniProtKB-EC"/>
</dbReference>
<feature type="binding site" evidence="7">
    <location>
        <begin position="12"/>
        <end position="19"/>
    </location>
    <ligand>
        <name>substrate</name>
    </ligand>
</feature>
<feature type="binding site" evidence="7">
    <location>
        <begin position="125"/>
        <end position="126"/>
    </location>
    <ligand>
        <name>substrate</name>
    </ligand>
</feature>
<feature type="binding site" evidence="7">
    <location>
        <begin position="98"/>
        <end position="101"/>
    </location>
    <ligand>
        <name>substrate</name>
    </ligand>
</feature>
<dbReference type="InterPro" id="IPR005952">
    <property type="entry name" value="Phosphogly_mut1"/>
</dbReference>
<accession>A0A1Y2FA10</accession>
<keyword evidence="5 9" id="KW-0413">Isomerase</keyword>
<dbReference type="CDD" id="cd07067">
    <property type="entry name" value="HP_PGM_like"/>
    <property type="match status" value="1"/>
</dbReference>
<dbReference type="InterPro" id="IPR001345">
    <property type="entry name" value="PG/BPGM_mutase_AS"/>
</dbReference>
<evidence type="ECO:0000313" key="10">
    <source>
        <dbReference type="EMBL" id="ORY80284.1"/>
    </source>
</evidence>
<feature type="binding site" evidence="7">
    <location>
        <begin position="169"/>
        <end position="170"/>
    </location>
    <ligand>
        <name>substrate</name>
    </ligand>
</feature>
<dbReference type="InterPro" id="IPR013078">
    <property type="entry name" value="His_Pase_superF_clade-1"/>
</dbReference>
<gene>
    <name evidence="10" type="ORF">BCR35DRAFT_304483</name>
</gene>
<dbReference type="PROSITE" id="PS00175">
    <property type="entry name" value="PG_MUTASE"/>
    <property type="match status" value="1"/>
</dbReference>
<evidence type="ECO:0000256" key="1">
    <source>
        <dbReference type="ARBA" id="ARBA00000380"/>
    </source>
</evidence>
<dbReference type="SUPFAM" id="SSF53254">
    <property type="entry name" value="Phosphoglycerate mutase-like"/>
    <property type="match status" value="1"/>
</dbReference>
<proteinExistence type="inferred from homology"/>
<evidence type="ECO:0000256" key="9">
    <source>
        <dbReference type="RuleBase" id="RU004511"/>
    </source>
</evidence>
<reference evidence="10 11" key="1">
    <citation type="submission" date="2016-07" db="EMBL/GenBank/DDBJ databases">
        <title>Pervasive Adenine N6-methylation of Active Genes in Fungi.</title>
        <authorList>
            <consortium name="DOE Joint Genome Institute"/>
            <person name="Mondo S.J."/>
            <person name="Dannebaum R.O."/>
            <person name="Kuo R.C."/>
            <person name="Labutti K."/>
            <person name="Haridas S."/>
            <person name="Kuo A."/>
            <person name="Salamov A."/>
            <person name="Ahrendt S.R."/>
            <person name="Lipzen A."/>
            <person name="Sullivan W."/>
            <person name="Andreopoulos W.B."/>
            <person name="Clum A."/>
            <person name="Lindquist E."/>
            <person name="Daum C."/>
            <person name="Ramamoorthy G.K."/>
            <person name="Gryganskyi A."/>
            <person name="Culley D."/>
            <person name="Magnuson J.K."/>
            <person name="James T.Y."/>
            <person name="O'Malley M.A."/>
            <person name="Stajich J.E."/>
            <person name="Spatafora J.W."/>
            <person name="Visel A."/>
            <person name="Grigoriev I.V."/>
        </authorList>
    </citation>
    <scope>NUCLEOTIDE SEQUENCE [LARGE SCALE GENOMIC DNA]</scope>
    <source>
        <strain evidence="10 11">62-1032</strain>
    </source>
</reference>
<dbReference type="PIRSF" id="PIRSF000709">
    <property type="entry name" value="6PFK_2-Ptase"/>
    <property type="match status" value="1"/>
</dbReference>
<evidence type="ECO:0000256" key="5">
    <source>
        <dbReference type="ARBA" id="ARBA00023235"/>
    </source>
</evidence>
<feature type="binding site" evidence="7">
    <location>
        <position position="109"/>
    </location>
    <ligand>
        <name>substrate</name>
    </ligand>
</feature>
<organism evidence="10 11">
    <name type="scientific">Leucosporidium creatinivorum</name>
    <dbReference type="NCBI Taxonomy" id="106004"/>
    <lineage>
        <taxon>Eukaryota</taxon>
        <taxon>Fungi</taxon>
        <taxon>Dikarya</taxon>
        <taxon>Basidiomycota</taxon>
        <taxon>Pucciniomycotina</taxon>
        <taxon>Microbotryomycetes</taxon>
        <taxon>Leucosporidiales</taxon>
        <taxon>Leucosporidium</taxon>
    </lineage>
</organism>
<evidence type="ECO:0000256" key="7">
    <source>
        <dbReference type="PIRSR" id="PIRSR613078-2"/>
    </source>
</evidence>
<evidence type="ECO:0000256" key="3">
    <source>
        <dbReference type="ARBA" id="ARBA00006717"/>
    </source>
</evidence>
<feature type="active site" description="Tele-phosphohistidine intermediate" evidence="6">
    <location>
        <position position="13"/>
    </location>
</feature>
<evidence type="ECO:0000256" key="2">
    <source>
        <dbReference type="ARBA" id="ARBA00004798"/>
    </source>
</evidence>
<sequence length="225" mass="24929">MDPANNLLVIIRHGQSETNASGIFTGLLDPPLTHQGRDEALSLGHFLLDRYPPTSSASPFTHAYTSPLQRASTTLEIILSAFPAFARPAITVTPALNERDYGQLNGRSKKEVAEEYGAEQTEEWRRGYEAAPPGGESLEMTVKRVWRYYEEEIRPRLLKGERLLVVSHGNTLRGLVMALERLGPDEVKNVELGYTATRCYSLDGEGKVKGKELFVVNGVEGGWSQ</sequence>
<dbReference type="Proteomes" id="UP000193467">
    <property type="component" value="Unassembled WGS sequence"/>
</dbReference>
<dbReference type="Pfam" id="PF00300">
    <property type="entry name" value="His_Phos_1"/>
    <property type="match status" value="1"/>
</dbReference>
<comment type="catalytic activity">
    <reaction evidence="1 9">
        <text>(2R)-2-phosphoglycerate = (2R)-3-phosphoglycerate</text>
        <dbReference type="Rhea" id="RHEA:15901"/>
        <dbReference type="ChEBI" id="CHEBI:58272"/>
        <dbReference type="ChEBI" id="CHEBI:58289"/>
        <dbReference type="EC" id="5.4.2.11"/>
    </reaction>
</comment>
<dbReference type="EMBL" id="MCGR01000025">
    <property type="protein sequence ID" value="ORY80284.1"/>
    <property type="molecule type" value="Genomic_DNA"/>
</dbReference>